<proteinExistence type="predicted"/>
<protein>
    <submittedName>
        <fullName evidence="1">Uncharacterized protein</fullName>
    </submittedName>
</protein>
<organism evidence="1">
    <name type="scientific">bioreactor metagenome</name>
    <dbReference type="NCBI Taxonomy" id="1076179"/>
    <lineage>
        <taxon>unclassified sequences</taxon>
        <taxon>metagenomes</taxon>
        <taxon>ecological metagenomes</taxon>
    </lineage>
</organism>
<dbReference type="AlphaFoldDB" id="A0A645INC4"/>
<reference evidence="1" key="1">
    <citation type="submission" date="2019-08" db="EMBL/GenBank/DDBJ databases">
        <authorList>
            <person name="Kucharzyk K."/>
            <person name="Murdoch R.W."/>
            <person name="Higgins S."/>
            <person name="Loffler F."/>
        </authorList>
    </citation>
    <scope>NUCLEOTIDE SEQUENCE</scope>
</reference>
<dbReference type="EMBL" id="VSSQ01119347">
    <property type="protein sequence ID" value="MPN52845.1"/>
    <property type="molecule type" value="Genomic_DNA"/>
</dbReference>
<name>A0A645INC4_9ZZZZ</name>
<gene>
    <name evidence="1" type="ORF">SDC9_200508</name>
</gene>
<sequence length="70" mass="8032">MFYSCFYEVDAAGEAHFFLVEVGHAVFEQLHKHRDIDSHFVELAIGIGIGDEKIDDLLRYFFDSGLGVFF</sequence>
<evidence type="ECO:0000313" key="1">
    <source>
        <dbReference type="EMBL" id="MPN52845.1"/>
    </source>
</evidence>
<comment type="caution">
    <text evidence="1">The sequence shown here is derived from an EMBL/GenBank/DDBJ whole genome shotgun (WGS) entry which is preliminary data.</text>
</comment>
<accession>A0A645INC4</accession>